<dbReference type="EMBL" id="CANTFL010001445">
    <property type="protein sequence ID" value="CAI5740557.1"/>
    <property type="molecule type" value="Genomic_DNA"/>
</dbReference>
<evidence type="ECO:0000256" key="1">
    <source>
        <dbReference type="SAM" id="MobiDB-lite"/>
    </source>
</evidence>
<evidence type="ECO:0000313" key="4">
    <source>
        <dbReference type="EMBL" id="CAI5740557.1"/>
    </source>
</evidence>
<proteinExistence type="predicted"/>
<comment type="caution">
    <text evidence="4">The sequence shown here is derived from an EMBL/GenBank/DDBJ whole genome shotgun (WGS) entry which is preliminary data.</text>
</comment>
<dbReference type="AlphaFoldDB" id="A0AAV0UUE7"/>
<evidence type="ECO:0000313" key="5">
    <source>
        <dbReference type="Proteomes" id="UP001162031"/>
    </source>
</evidence>
<dbReference type="GO" id="GO:0005524">
    <property type="term" value="F:ATP binding"/>
    <property type="evidence" value="ECO:0007669"/>
    <property type="project" value="InterPro"/>
</dbReference>
<accession>A0AAV0UUE7</accession>
<protein>
    <submittedName>
        <fullName evidence="4">Uncharacterized protein</fullName>
    </submittedName>
</protein>
<evidence type="ECO:0000256" key="2">
    <source>
        <dbReference type="SAM" id="Phobius"/>
    </source>
</evidence>
<keyword evidence="3" id="KW-0732">Signal</keyword>
<organism evidence="4 5">
    <name type="scientific">Hyaloperonospora brassicae</name>
    <name type="common">Brassica downy mildew</name>
    <name type="synonym">Peronospora brassicae</name>
    <dbReference type="NCBI Taxonomy" id="162125"/>
    <lineage>
        <taxon>Eukaryota</taxon>
        <taxon>Sar</taxon>
        <taxon>Stramenopiles</taxon>
        <taxon>Oomycota</taxon>
        <taxon>Peronosporomycetes</taxon>
        <taxon>Peronosporales</taxon>
        <taxon>Peronosporaceae</taxon>
        <taxon>Hyaloperonospora</taxon>
    </lineage>
</organism>
<feature type="chain" id="PRO_5043325916" evidence="3">
    <location>
        <begin position="20"/>
        <end position="367"/>
    </location>
</feature>
<reference evidence="4" key="1">
    <citation type="submission" date="2022-12" db="EMBL/GenBank/DDBJ databases">
        <authorList>
            <person name="Webb A."/>
        </authorList>
    </citation>
    <scope>NUCLEOTIDE SEQUENCE</scope>
    <source>
        <strain evidence="4">Hp1</strain>
    </source>
</reference>
<gene>
    <name evidence="4" type="ORF">HBR001_LOCUS8187</name>
</gene>
<evidence type="ECO:0000256" key="3">
    <source>
        <dbReference type="SAM" id="SignalP"/>
    </source>
</evidence>
<keyword evidence="2" id="KW-0812">Transmembrane</keyword>
<dbReference type="Proteomes" id="UP001162031">
    <property type="component" value="Unassembled WGS sequence"/>
</dbReference>
<keyword evidence="5" id="KW-1185">Reference proteome</keyword>
<dbReference type="PANTHER" id="PTHR10760">
    <property type="entry name" value="TORSIN"/>
    <property type="match status" value="1"/>
</dbReference>
<feature type="region of interest" description="Disordered" evidence="1">
    <location>
        <begin position="342"/>
        <end position="367"/>
    </location>
</feature>
<feature type="transmembrane region" description="Helical" evidence="2">
    <location>
        <begin position="309"/>
        <end position="328"/>
    </location>
</feature>
<name>A0AAV0UUE7_HYABA</name>
<dbReference type="GO" id="GO:0005737">
    <property type="term" value="C:cytoplasm"/>
    <property type="evidence" value="ECO:0007669"/>
    <property type="project" value="UniProtKB-ARBA"/>
</dbReference>
<dbReference type="GO" id="GO:0016887">
    <property type="term" value="F:ATP hydrolysis activity"/>
    <property type="evidence" value="ECO:0007669"/>
    <property type="project" value="InterPro"/>
</dbReference>
<dbReference type="InterPro" id="IPR010448">
    <property type="entry name" value="Torsin"/>
</dbReference>
<sequence length="367" mass="41046">MTSCRLLLLILRLLPLVLGQQCSHYSSDDLVARLESRVSKCLGPSASSTAISTLTERFVANDFDRNEPLALMFFSSSSDLMHSLAGAVASSLFGASRSFDTVQLVDFQTLLTPLRKSNYDIKQTLRSALATPLSACPERNLFVFDNLQALDEGALPILDVFLDPLNGKRAQFQQYIENTGSRVFDCSNSVFLFLYQDTTKEYFSVDTTRDRLKFLGNWQEYLMQQWARSERNVEAFTPQAFVGRLTDAVVVVPPEHGHVDIVYEEFKQSREWRQMCELQIYAIDAGKDEVKAPTRATPLGFVAGNVASAAPMIPGVIAMILIPAYLLLLTRAKRWNGGAAEIRKRGATHGRTSSSSNARRKKRKTRK</sequence>
<feature type="signal peptide" evidence="3">
    <location>
        <begin position="1"/>
        <end position="19"/>
    </location>
</feature>
<keyword evidence="2" id="KW-0472">Membrane</keyword>
<feature type="compositionally biased region" description="Basic residues" evidence="1">
    <location>
        <begin position="358"/>
        <end position="367"/>
    </location>
</feature>
<dbReference type="PANTHER" id="PTHR10760:SF2">
    <property type="entry name" value="LD13476P-RELATED"/>
    <property type="match status" value="1"/>
</dbReference>
<keyword evidence="2" id="KW-1133">Transmembrane helix</keyword>